<keyword evidence="3" id="KW-0328">Glycosyltransferase</keyword>
<dbReference type="SUPFAM" id="SSF53448">
    <property type="entry name" value="Nucleotide-diphospho-sugar transferases"/>
    <property type="match status" value="1"/>
</dbReference>
<dbReference type="InterPro" id="IPR029044">
    <property type="entry name" value="Nucleotide-diphossugar_trans"/>
</dbReference>
<dbReference type="Gene3D" id="3.90.550.10">
    <property type="entry name" value="Spore Coat Polysaccharide Biosynthesis Protein SpsA, Chain A"/>
    <property type="match status" value="1"/>
</dbReference>
<evidence type="ECO:0000313" key="8">
    <source>
        <dbReference type="Proteomes" id="UP001138802"/>
    </source>
</evidence>
<protein>
    <submittedName>
        <fullName evidence="7">Glycosyl transferase</fullName>
    </submittedName>
</protein>
<dbReference type="NCBIfam" id="TIGR04283">
    <property type="entry name" value="glyco_like_mftF"/>
    <property type="match status" value="1"/>
</dbReference>
<keyword evidence="5" id="KW-0472">Membrane</keyword>
<dbReference type="Proteomes" id="UP001138802">
    <property type="component" value="Unassembled WGS sequence"/>
</dbReference>
<organism evidence="7 8">
    <name type="scientific">Thiocapsa imhoffii</name>
    <dbReference type="NCBI Taxonomy" id="382777"/>
    <lineage>
        <taxon>Bacteria</taxon>
        <taxon>Pseudomonadati</taxon>
        <taxon>Pseudomonadota</taxon>
        <taxon>Gammaproteobacteria</taxon>
        <taxon>Chromatiales</taxon>
        <taxon>Chromatiaceae</taxon>
        <taxon>Thiocapsa</taxon>
    </lineage>
</organism>
<dbReference type="Pfam" id="PF00535">
    <property type="entry name" value="Glycos_transf_2"/>
    <property type="match status" value="1"/>
</dbReference>
<keyword evidence="8" id="KW-1185">Reference proteome</keyword>
<evidence type="ECO:0000259" key="6">
    <source>
        <dbReference type="Pfam" id="PF00535"/>
    </source>
</evidence>
<feature type="domain" description="Glycosyltransferase 2-like" evidence="6">
    <location>
        <begin position="16"/>
        <end position="134"/>
    </location>
</feature>
<dbReference type="EMBL" id="NRSD01000018">
    <property type="protein sequence ID" value="MBK1646022.1"/>
    <property type="molecule type" value="Genomic_DNA"/>
</dbReference>
<reference evidence="7 8" key="1">
    <citation type="journal article" date="2020" name="Microorganisms">
        <title>Osmotic Adaptation and Compatible Solute Biosynthesis of Phototrophic Bacteria as Revealed from Genome Analyses.</title>
        <authorList>
            <person name="Imhoff J.F."/>
            <person name="Rahn T."/>
            <person name="Kunzel S."/>
            <person name="Keller A."/>
            <person name="Neulinger S.C."/>
        </authorList>
    </citation>
    <scope>NUCLEOTIDE SEQUENCE [LARGE SCALE GENOMIC DNA]</scope>
    <source>
        <strain evidence="7 8">DSM 21303</strain>
    </source>
</reference>
<evidence type="ECO:0000313" key="7">
    <source>
        <dbReference type="EMBL" id="MBK1646022.1"/>
    </source>
</evidence>
<dbReference type="CDD" id="cd02522">
    <property type="entry name" value="GT_2_like_a"/>
    <property type="match status" value="1"/>
</dbReference>
<comment type="subcellular location">
    <subcellularLocation>
        <location evidence="1">Cell membrane</location>
    </subcellularLocation>
</comment>
<proteinExistence type="predicted"/>
<evidence type="ECO:0000256" key="5">
    <source>
        <dbReference type="ARBA" id="ARBA00023136"/>
    </source>
</evidence>
<keyword evidence="4 7" id="KW-0808">Transferase</keyword>
<evidence type="ECO:0000256" key="1">
    <source>
        <dbReference type="ARBA" id="ARBA00004236"/>
    </source>
</evidence>
<name>A0A9X1B9M3_9GAMM</name>
<dbReference type="PANTHER" id="PTHR43646">
    <property type="entry name" value="GLYCOSYLTRANSFERASE"/>
    <property type="match status" value="1"/>
</dbReference>
<keyword evidence="2" id="KW-1003">Cell membrane</keyword>
<dbReference type="InterPro" id="IPR001173">
    <property type="entry name" value="Glyco_trans_2-like"/>
</dbReference>
<dbReference type="InterPro" id="IPR026461">
    <property type="entry name" value="Trfase_2_rSAM/seldom_assoc"/>
</dbReference>
<comment type="caution">
    <text evidence="7">The sequence shown here is derived from an EMBL/GenBank/DDBJ whole genome shotgun (WGS) entry which is preliminary data.</text>
</comment>
<evidence type="ECO:0000256" key="2">
    <source>
        <dbReference type="ARBA" id="ARBA00022475"/>
    </source>
</evidence>
<dbReference type="AlphaFoldDB" id="A0A9X1B9M3"/>
<sequence length="241" mass="26474">MATHTHPSSRPVPRLSIIIPTLNEAGGIATMLTALAPLRTQGCELIVVDGGSDDETVHQAKAYADQAFTAPRGRARQMNAGGAAARGAVLLFLHADTRPPLEVVAALPDRLAQQGHCWGRFDVRIDARHPLLRLVSWSMNQRSRLTGIATGDQAMFVVRETFERVGGYPPLALMEDISLSARLKREGPPLCLREPVVTSARRWERDGVVRTIVFMWSLRLAFALGASPGWLARHYERGQTQ</sequence>
<accession>A0A9X1B9M3</accession>
<dbReference type="GO" id="GO:0005886">
    <property type="term" value="C:plasma membrane"/>
    <property type="evidence" value="ECO:0007669"/>
    <property type="project" value="UniProtKB-SubCell"/>
</dbReference>
<evidence type="ECO:0000256" key="4">
    <source>
        <dbReference type="ARBA" id="ARBA00022679"/>
    </source>
</evidence>
<dbReference type="GO" id="GO:0016757">
    <property type="term" value="F:glycosyltransferase activity"/>
    <property type="evidence" value="ECO:0007669"/>
    <property type="project" value="UniProtKB-KW"/>
</dbReference>
<dbReference type="PANTHER" id="PTHR43646:SF2">
    <property type="entry name" value="GLYCOSYLTRANSFERASE 2-LIKE DOMAIN-CONTAINING PROTEIN"/>
    <property type="match status" value="1"/>
</dbReference>
<gene>
    <name evidence="7" type="ORF">CKO25_15465</name>
</gene>
<evidence type="ECO:0000256" key="3">
    <source>
        <dbReference type="ARBA" id="ARBA00022676"/>
    </source>
</evidence>